<evidence type="ECO:0000313" key="2">
    <source>
        <dbReference type="Proteomes" id="UP000287296"/>
    </source>
</evidence>
<dbReference type="OrthoDB" id="2474144at2"/>
<sequence length="68" mass="7629">MDIDNLTVNVGTSPSANHKKLDDGTAFKKDEIYEVSVLHNEAINEVHINYSYLGISFNDLVIFNETSQ</sequence>
<proteinExistence type="predicted"/>
<name>A0A429XAE1_SIMTE</name>
<dbReference type="EMBL" id="QYTW02000004">
    <property type="protein sequence ID" value="RST60425.1"/>
    <property type="molecule type" value="Genomic_DNA"/>
</dbReference>
<evidence type="ECO:0000313" key="1">
    <source>
        <dbReference type="EMBL" id="RST60425.1"/>
    </source>
</evidence>
<accession>A0A429XAE1</accession>
<dbReference type="RefSeq" id="WP_120115490.1">
    <property type="nucleotide sequence ID" value="NZ_QYTW02000004.1"/>
</dbReference>
<comment type="caution">
    <text evidence="1">The sequence shown here is derived from an EMBL/GenBank/DDBJ whole genome shotgun (WGS) entry which is preliminary data.</text>
</comment>
<organism evidence="1 2">
    <name type="scientific">Siminovitchia terrae</name>
    <name type="common">Bacillus terrae</name>
    <dbReference type="NCBI Taxonomy" id="1914933"/>
    <lineage>
        <taxon>Bacteria</taxon>
        <taxon>Bacillati</taxon>
        <taxon>Bacillota</taxon>
        <taxon>Bacilli</taxon>
        <taxon>Bacillales</taxon>
        <taxon>Bacillaceae</taxon>
        <taxon>Siminovitchia</taxon>
    </lineage>
</organism>
<protein>
    <submittedName>
        <fullName evidence="1">Uncharacterized protein</fullName>
    </submittedName>
</protein>
<dbReference type="Proteomes" id="UP000287296">
    <property type="component" value="Unassembled WGS sequence"/>
</dbReference>
<dbReference type="AlphaFoldDB" id="A0A429XAE1"/>
<reference evidence="1 2" key="1">
    <citation type="submission" date="2018-12" db="EMBL/GenBank/DDBJ databases">
        <authorList>
            <person name="Sun L."/>
            <person name="Chen Z."/>
        </authorList>
    </citation>
    <scope>NUCLEOTIDE SEQUENCE [LARGE SCALE GENOMIC DNA]</scope>
    <source>
        <strain evidence="1 2">LMG 29736</strain>
    </source>
</reference>
<gene>
    <name evidence="1" type="ORF">D5F11_006185</name>
</gene>